<feature type="compositionally biased region" description="Low complexity" evidence="1">
    <location>
        <begin position="123"/>
        <end position="133"/>
    </location>
</feature>
<keyword evidence="3" id="KW-1185">Reference proteome</keyword>
<dbReference type="EMBL" id="PKPP01001796">
    <property type="protein sequence ID" value="PWA79851.1"/>
    <property type="molecule type" value="Genomic_DNA"/>
</dbReference>
<evidence type="ECO:0000313" key="3">
    <source>
        <dbReference type="Proteomes" id="UP000245207"/>
    </source>
</evidence>
<dbReference type="PANTHER" id="PTHR34835">
    <property type="entry name" value="OS07G0283600 PROTEIN-RELATED"/>
    <property type="match status" value="1"/>
</dbReference>
<feature type="region of interest" description="Disordered" evidence="1">
    <location>
        <begin position="13"/>
        <end position="172"/>
    </location>
</feature>
<evidence type="ECO:0000313" key="2">
    <source>
        <dbReference type="EMBL" id="PWA79851.1"/>
    </source>
</evidence>
<evidence type="ECO:0000256" key="1">
    <source>
        <dbReference type="SAM" id="MobiDB-lite"/>
    </source>
</evidence>
<dbReference type="PANTHER" id="PTHR34835:SF90">
    <property type="entry name" value="AMINOTRANSFERASE-LIKE PLANT MOBILE DOMAIN-CONTAINING PROTEIN"/>
    <property type="match status" value="1"/>
</dbReference>
<dbReference type="Proteomes" id="UP000245207">
    <property type="component" value="Unassembled WGS sequence"/>
</dbReference>
<gene>
    <name evidence="2" type="ORF">CTI12_AA201070</name>
</gene>
<accession>A0A2U1P276</accession>
<protein>
    <recommendedName>
        <fullName evidence="4">Ulp1 protease family, C-terminal catalytic domain-containing protein</fullName>
    </recommendedName>
</protein>
<feature type="compositionally biased region" description="Basic and acidic residues" evidence="1">
    <location>
        <begin position="19"/>
        <end position="33"/>
    </location>
</feature>
<feature type="region of interest" description="Disordered" evidence="1">
    <location>
        <begin position="651"/>
        <end position="672"/>
    </location>
</feature>
<dbReference type="AlphaFoldDB" id="A0A2U1P276"/>
<comment type="caution">
    <text evidence="2">The sequence shown here is derived from an EMBL/GenBank/DDBJ whole genome shotgun (WGS) entry which is preliminary data.</text>
</comment>
<proteinExistence type="predicted"/>
<name>A0A2U1P276_ARTAN</name>
<feature type="compositionally biased region" description="Acidic residues" evidence="1">
    <location>
        <begin position="97"/>
        <end position="107"/>
    </location>
</feature>
<reference evidence="2 3" key="1">
    <citation type="journal article" date="2018" name="Mol. Plant">
        <title>The genome of Artemisia annua provides insight into the evolution of Asteraceae family and artemisinin biosynthesis.</title>
        <authorList>
            <person name="Shen Q."/>
            <person name="Zhang L."/>
            <person name="Liao Z."/>
            <person name="Wang S."/>
            <person name="Yan T."/>
            <person name="Shi P."/>
            <person name="Liu M."/>
            <person name="Fu X."/>
            <person name="Pan Q."/>
            <person name="Wang Y."/>
            <person name="Lv Z."/>
            <person name="Lu X."/>
            <person name="Zhang F."/>
            <person name="Jiang W."/>
            <person name="Ma Y."/>
            <person name="Chen M."/>
            <person name="Hao X."/>
            <person name="Li L."/>
            <person name="Tang Y."/>
            <person name="Lv G."/>
            <person name="Zhou Y."/>
            <person name="Sun X."/>
            <person name="Brodelius P.E."/>
            <person name="Rose J.K.C."/>
            <person name="Tang K."/>
        </authorList>
    </citation>
    <scope>NUCLEOTIDE SEQUENCE [LARGE SCALE GENOMIC DNA]</scope>
    <source>
        <strain evidence="3">cv. Huhao1</strain>
        <tissue evidence="2">Leaf</tissue>
    </source>
</reference>
<evidence type="ECO:0008006" key="4">
    <source>
        <dbReference type="Google" id="ProtNLM"/>
    </source>
</evidence>
<dbReference type="OrthoDB" id="669288at2759"/>
<organism evidence="2 3">
    <name type="scientific">Artemisia annua</name>
    <name type="common">Sweet wormwood</name>
    <dbReference type="NCBI Taxonomy" id="35608"/>
    <lineage>
        <taxon>Eukaryota</taxon>
        <taxon>Viridiplantae</taxon>
        <taxon>Streptophyta</taxon>
        <taxon>Embryophyta</taxon>
        <taxon>Tracheophyta</taxon>
        <taxon>Spermatophyta</taxon>
        <taxon>Magnoliopsida</taxon>
        <taxon>eudicotyledons</taxon>
        <taxon>Gunneridae</taxon>
        <taxon>Pentapetalae</taxon>
        <taxon>asterids</taxon>
        <taxon>campanulids</taxon>
        <taxon>Asterales</taxon>
        <taxon>Asteraceae</taxon>
        <taxon>Asteroideae</taxon>
        <taxon>Anthemideae</taxon>
        <taxon>Artemisiinae</taxon>
        <taxon>Artemisia</taxon>
    </lineage>
</organism>
<sequence>MGTKIKLNFLVNGLNGLGRNDEKQIQEGKDISKKTPSKRRKAISSVSVQEYSESDTESTRPKKKKKKGAESSSHVSVHVDVFKRKNSKKSKKVESESSYEETTESDEEQIRMIKKRKGKRIDSQSSESSFEGTSESDEEQIEMEKNRKGKKKGKLVVSVKKNRKNDEVSSKPKNHGKMVVVENADDNNEMKGLQTRMSARNLKKIIERFTNAQMKALDEMGFGNFKTDFKFNSTPTSLGLWILQNFDVEKCSLTLSNNRKIKVTRELIHDILGIPMGDKKKKIKIGKLENYLSSLSHGDWDFKIGFLVVFFSIFAHGNKDGSVNQRFLPSLENIDEVANFYWCSYCLECMHAELKKFKATSFFSGALLLLVLIYVNSTVSETTIVQRTIPAFKAWSTKLLNKREREESNIGFGNLPILEEELDENIIPQLYTPQLQLTNGLYGTINRDEELQQFKTKSSKEMREYIAQNLAMSKELMLDMNEKMKIALSTYPDVEEINMLVEERNTFYKELYKFSEEDIQGDENGGNIEGDEDIQLDTDEYLNNEAEEEDDIVEDGVDNNEDNIQGVIAVDTVEGDIDVDTVEGDVVDNNDKDVGGDIVEGVYNMINVSKEEIVIPSTFFKVKERVQNTAWEENKNLAIVVFDDPGDYTSQGSSDYYSSQERIGSDEVGTNV</sequence>